<dbReference type="Pfam" id="PF13563">
    <property type="entry name" value="2_5_RNA_ligase2"/>
    <property type="match status" value="1"/>
</dbReference>
<dbReference type="PANTHER" id="PTHR35561:SF1">
    <property type="entry name" value="RNA 2',3'-CYCLIC PHOSPHODIESTERASE"/>
    <property type="match status" value="1"/>
</dbReference>
<feature type="short sequence motif" description="HXTX 2" evidence="2">
    <location>
        <begin position="125"/>
        <end position="128"/>
    </location>
</feature>
<feature type="short sequence motif" description="HXTX 1" evidence="2">
    <location>
        <begin position="40"/>
        <end position="43"/>
    </location>
</feature>
<proteinExistence type="inferred from homology"/>
<sequence length="185" mass="21054">MRLFVALIPPANTLDEIEAAFAPCRDERPELRWTRRESWHVTLAFYGEVGDRTVPRLLPRLERAAGRHPRRELAFAGAGAFPRAQTARTLWTGVHTDLKGLADSCLAAGRRERIDTGRSLRFHPHLTVARCRSPLDLRPIVEALRTYEGTPWTAGEIHLVQSHLGAEVRYETLHRWPLREPTGSR</sequence>
<dbReference type="HAMAP" id="MF_01940">
    <property type="entry name" value="RNA_CPDase"/>
    <property type="match status" value="1"/>
</dbReference>
<dbReference type="GO" id="GO:0016874">
    <property type="term" value="F:ligase activity"/>
    <property type="evidence" value="ECO:0007669"/>
    <property type="project" value="UniProtKB-KW"/>
</dbReference>
<dbReference type="InterPro" id="IPR004175">
    <property type="entry name" value="RNA_CPDase"/>
</dbReference>
<dbReference type="Gene3D" id="3.90.1140.10">
    <property type="entry name" value="Cyclic phosphodiesterase"/>
    <property type="match status" value="1"/>
</dbReference>
<organism evidence="3 4">
    <name type="scientific">Actinoallomurus bryophytorum</name>
    <dbReference type="NCBI Taxonomy" id="1490222"/>
    <lineage>
        <taxon>Bacteria</taxon>
        <taxon>Bacillati</taxon>
        <taxon>Actinomycetota</taxon>
        <taxon>Actinomycetes</taxon>
        <taxon>Streptosporangiales</taxon>
        <taxon>Thermomonosporaceae</taxon>
        <taxon>Actinoallomurus</taxon>
    </lineage>
</organism>
<keyword evidence="3" id="KW-0436">Ligase</keyword>
<comment type="caution">
    <text evidence="3">The sequence shown here is derived from an EMBL/GenBank/DDBJ whole genome shotgun (WGS) entry which is preliminary data.</text>
</comment>
<protein>
    <recommendedName>
        <fullName evidence="2">RNA 2',3'-cyclic phosphodiesterase</fullName>
        <shortName evidence="2">RNA 2',3'-CPDase</shortName>
        <ecNumber evidence="2">3.1.4.58</ecNumber>
    </recommendedName>
</protein>
<dbReference type="AlphaFoldDB" id="A0A543CGH0"/>
<reference evidence="3 4" key="1">
    <citation type="submission" date="2019-06" db="EMBL/GenBank/DDBJ databases">
        <title>Sequencing the genomes of 1000 actinobacteria strains.</title>
        <authorList>
            <person name="Klenk H.-P."/>
        </authorList>
    </citation>
    <scope>NUCLEOTIDE SEQUENCE [LARGE SCALE GENOMIC DNA]</scope>
    <source>
        <strain evidence="3 4">DSM 102200</strain>
    </source>
</reference>
<dbReference type="GO" id="GO:0004113">
    <property type="term" value="F:2',3'-cyclic-nucleotide 3'-phosphodiesterase activity"/>
    <property type="evidence" value="ECO:0007669"/>
    <property type="project" value="InterPro"/>
</dbReference>
<accession>A0A543CGH0</accession>
<dbReference type="SUPFAM" id="SSF55144">
    <property type="entry name" value="LigT-like"/>
    <property type="match status" value="1"/>
</dbReference>
<keyword evidence="1 2" id="KW-0378">Hydrolase</keyword>
<dbReference type="NCBIfam" id="TIGR02258">
    <property type="entry name" value="2_5_ligase"/>
    <property type="match status" value="1"/>
</dbReference>
<dbReference type="GO" id="GO:0008664">
    <property type="term" value="F:RNA 2',3'-cyclic 3'-phosphodiesterase activity"/>
    <property type="evidence" value="ECO:0007669"/>
    <property type="project" value="UniProtKB-EC"/>
</dbReference>
<dbReference type="EMBL" id="VFOZ01000001">
    <property type="protein sequence ID" value="TQL96193.1"/>
    <property type="molecule type" value="Genomic_DNA"/>
</dbReference>
<comment type="catalytic activity">
    <reaction evidence="2">
        <text>a 3'-end 2',3'-cyclophospho-ribonucleotide-RNA + H2O = a 3'-end 2'-phospho-ribonucleotide-RNA + H(+)</text>
        <dbReference type="Rhea" id="RHEA:11828"/>
        <dbReference type="Rhea" id="RHEA-COMP:10464"/>
        <dbReference type="Rhea" id="RHEA-COMP:17353"/>
        <dbReference type="ChEBI" id="CHEBI:15377"/>
        <dbReference type="ChEBI" id="CHEBI:15378"/>
        <dbReference type="ChEBI" id="CHEBI:83064"/>
        <dbReference type="ChEBI" id="CHEBI:173113"/>
        <dbReference type="EC" id="3.1.4.58"/>
    </reaction>
</comment>
<dbReference type="OrthoDB" id="9787070at2"/>
<evidence type="ECO:0000313" key="3">
    <source>
        <dbReference type="EMBL" id="TQL96193.1"/>
    </source>
</evidence>
<dbReference type="InterPro" id="IPR009097">
    <property type="entry name" value="Cyclic_Pdiesterase"/>
</dbReference>
<evidence type="ECO:0000313" key="4">
    <source>
        <dbReference type="Proteomes" id="UP000316096"/>
    </source>
</evidence>
<comment type="similarity">
    <text evidence="2">Belongs to the 2H phosphoesterase superfamily. ThpR family.</text>
</comment>
<gene>
    <name evidence="3" type="ORF">FB559_1716</name>
</gene>
<keyword evidence="4" id="KW-1185">Reference proteome</keyword>
<name>A0A543CGH0_9ACTN</name>
<evidence type="ECO:0000256" key="1">
    <source>
        <dbReference type="ARBA" id="ARBA00022801"/>
    </source>
</evidence>
<dbReference type="EC" id="3.1.4.58" evidence="2"/>
<evidence type="ECO:0000256" key="2">
    <source>
        <dbReference type="HAMAP-Rule" id="MF_01940"/>
    </source>
</evidence>
<comment type="function">
    <text evidence="2">Hydrolyzes RNA 2',3'-cyclic phosphodiester to an RNA 2'-phosphomonoester.</text>
</comment>
<dbReference type="Proteomes" id="UP000316096">
    <property type="component" value="Unassembled WGS sequence"/>
</dbReference>
<dbReference type="PANTHER" id="PTHR35561">
    <property type="entry name" value="RNA 2',3'-CYCLIC PHOSPHODIESTERASE"/>
    <property type="match status" value="1"/>
</dbReference>
<feature type="active site" description="Proton donor" evidence="2">
    <location>
        <position position="40"/>
    </location>
</feature>
<feature type="active site" description="Proton acceptor" evidence="2">
    <location>
        <position position="125"/>
    </location>
</feature>
<dbReference type="RefSeq" id="WP_141955040.1">
    <property type="nucleotide sequence ID" value="NZ_VFOZ01000001.1"/>
</dbReference>